<keyword evidence="3" id="KW-0378">Hydrolase</keyword>
<dbReference type="PANTHER" id="PTHR42978">
    <property type="entry name" value="QUORUM-QUENCHING LACTONASE YTNP-RELATED-RELATED"/>
    <property type="match status" value="1"/>
</dbReference>
<reference evidence="6 7" key="1">
    <citation type="submission" date="2016-10" db="EMBL/GenBank/DDBJ databases">
        <authorList>
            <person name="de Groot N.N."/>
        </authorList>
    </citation>
    <scope>NUCLEOTIDE SEQUENCE [LARGE SCALE GENOMIC DNA]</scope>
    <source>
        <strain evidence="6 7">DSM 15283</strain>
    </source>
</reference>
<dbReference type="Proteomes" id="UP000199144">
    <property type="component" value="Unassembled WGS sequence"/>
</dbReference>
<evidence type="ECO:0000256" key="4">
    <source>
        <dbReference type="ARBA" id="ARBA00022833"/>
    </source>
</evidence>
<keyword evidence="4" id="KW-0862">Zinc</keyword>
<name>A0A1I4QQU7_9RHOB</name>
<dbReference type="Pfam" id="PF10518">
    <property type="entry name" value="TAT_signal"/>
    <property type="match status" value="1"/>
</dbReference>
<dbReference type="InterPro" id="IPR036866">
    <property type="entry name" value="RibonucZ/Hydroxyglut_hydro"/>
</dbReference>
<protein>
    <submittedName>
        <fullName evidence="6">Tat (Twin-arginine translocation) pathway signal sequence</fullName>
    </submittedName>
</protein>
<dbReference type="GO" id="GO:0016787">
    <property type="term" value="F:hydrolase activity"/>
    <property type="evidence" value="ECO:0007669"/>
    <property type="project" value="UniProtKB-KW"/>
</dbReference>
<dbReference type="Gene3D" id="3.60.15.10">
    <property type="entry name" value="Ribonuclease Z/Hydroxyacylglutathione hydrolase-like"/>
    <property type="match status" value="1"/>
</dbReference>
<evidence type="ECO:0000259" key="5">
    <source>
        <dbReference type="SMART" id="SM00849"/>
    </source>
</evidence>
<evidence type="ECO:0000313" key="7">
    <source>
        <dbReference type="Proteomes" id="UP000199144"/>
    </source>
</evidence>
<dbReference type="InterPro" id="IPR001279">
    <property type="entry name" value="Metallo-B-lactamas"/>
</dbReference>
<dbReference type="OrthoDB" id="9773738at2"/>
<evidence type="ECO:0000256" key="3">
    <source>
        <dbReference type="ARBA" id="ARBA00022801"/>
    </source>
</evidence>
<evidence type="ECO:0000256" key="1">
    <source>
        <dbReference type="ARBA" id="ARBA00007749"/>
    </source>
</evidence>
<dbReference type="CDD" id="cd07720">
    <property type="entry name" value="OPHC2-like_MBL-fold"/>
    <property type="match status" value="1"/>
</dbReference>
<dbReference type="PROSITE" id="PS51318">
    <property type="entry name" value="TAT"/>
    <property type="match status" value="1"/>
</dbReference>
<dbReference type="SMART" id="SM00849">
    <property type="entry name" value="Lactamase_B"/>
    <property type="match status" value="1"/>
</dbReference>
<dbReference type="AlphaFoldDB" id="A0A1I4QQU7"/>
<dbReference type="STRING" id="254406.SAMN04488042_10789"/>
<keyword evidence="7" id="KW-1185">Reference proteome</keyword>
<dbReference type="NCBIfam" id="TIGR01409">
    <property type="entry name" value="TAT_signal_seq"/>
    <property type="match status" value="1"/>
</dbReference>
<dbReference type="PANTHER" id="PTHR42978:SF6">
    <property type="entry name" value="QUORUM-QUENCHING LACTONASE YTNP-RELATED"/>
    <property type="match status" value="1"/>
</dbReference>
<dbReference type="InterPro" id="IPR051013">
    <property type="entry name" value="MBL_superfamily_lactonases"/>
</dbReference>
<feature type="domain" description="Metallo-beta-lactamase" evidence="5">
    <location>
        <begin position="80"/>
        <end position="284"/>
    </location>
</feature>
<dbReference type="InterPro" id="IPR006311">
    <property type="entry name" value="TAT_signal"/>
</dbReference>
<sequence length="307" mass="33558">MHFTRRSFLKASGASAAAAGFGGQAVWAASELTVGSVRIDSLSDGFLNLPREFIFSPMPKDELGPVLAEMGVADGNLMPDCNVTLLRDGENTILFDVGSGSGFQQSAGQLLDALDAIEVAPEDITHVVFTHGHPDHLWGILDDFDEPLFYEAQHMMGRTEWDYWINPETAETIDASRTTMAVGARRRLEMMEESFVLFDDGEEILPGVAARLTPGHTPGHMAFEIRSGSESVLVVGDAIGNHHVAFARPQWSSGSDQDQERAAHTRARLMDQLSTEKMRLIGFHLPHGGIGHVEKRDDGYRFVPEGA</sequence>
<comment type="similarity">
    <text evidence="1">Belongs to the metallo-beta-lactamase superfamily.</text>
</comment>
<accession>A0A1I4QQU7</accession>
<organism evidence="6 7">
    <name type="scientific">Shimia aestuarii</name>
    <dbReference type="NCBI Taxonomy" id="254406"/>
    <lineage>
        <taxon>Bacteria</taxon>
        <taxon>Pseudomonadati</taxon>
        <taxon>Pseudomonadota</taxon>
        <taxon>Alphaproteobacteria</taxon>
        <taxon>Rhodobacterales</taxon>
        <taxon>Roseobacteraceae</taxon>
    </lineage>
</organism>
<gene>
    <name evidence="6" type="ORF">SAMN04488042_10789</name>
</gene>
<dbReference type="InterPro" id="IPR019546">
    <property type="entry name" value="TAT_signal_bac_arc"/>
</dbReference>
<evidence type="ECO:0000313" key="6">
    <source>
        <dbReference type="EMBL" id="SFM42397.1"/>
    </source>
</evidence>
<dbReference type="EMBL" id="FOTQ01000007">
    <property type="protein sequence ID" value="SFM42397.1"/>
    <property type="molecule type" value="Genomic_DNA"/>
</dbReference>
<dbReference type="GO" id="GO:0046872">
    <property type="term" value="F:metal ion binding"/>
    <property type="evidence" value="ECO:0007669"/>
    <property type="project" value="UniProtKB-KW"/>
</dbReference>
<evidence type="ECO:0000256" key="2">
    <source>
        <dbReference type="ARBA" id="ARBA00022723"/>
    </source>
</evidence>
<dbReference type="Pfam" id="PF00753">
    <property type="entry name" value="Lactamase_B"/>
    <property type="match status" value="1"/>
</dbReference>
<proteinExistence type="inferred from homology"/>
<dbReference type="SUPFAM" id="SSF56281">
    <property type="entry name" value="Metallo-hydrolase/oxidoreductase"/>
    <property type="match status" value="1"/>
</dbReference>
<dbReference type="RefSeq" id="WP_093094801.1">
    <property type="nucleotide sequence ID" value="NZ_FOTQ01000007.1"/>
</dbReference>
<keyword evidence="2" id="KW-0479">Metal-binding</keyword>